<comment type="caution">
    <text evidence="1">The sequence shown here is derived from an EMBL/GenBank/DDBJ whole genome shotgun (WGS) entry which is preliminary data.</text>
</comment>
<evidence type="ECO:0000313" key="2">
    <source>
        <dbReference type="Proteomes" id="UP001596317"/>
    </source>
</evidence>
<sequence>MNAADHAGPATAERLPAAATATRPPLPVVVLIGGEEHSGRLGPDGHVALEQGRALFERHSTVTPAQRRSLQALNALLDWAPEERTGELRLVDQVPAAINRALLDGVLLDWTTGVEAAAWVLCDLPGAQMYQDEAVLVVTVALATAWPALHARRADLELATLGSALLDADHPVLADLSPATRRQVDRALAALGRWVRVQDLRQWLAQPQDRVL</sequence>
<reference evidence="2" key="1">
    <citation type="journal article" date="2019" name="Int. J. Syst. Evol. Microbiol.">
        <title>The Global Catalogue of Microorganisms (GCM) 10K type strain sequencing project: providing services to taxonomists for standard genome sequencing and annotation.</title>
        <authorList>
            <consortium name="The Broad Institute Genomics Platform"/>
            <consortium name="The Broad Institute Genome Sequencing Center for Infectious Disease"/>
            <person name="Wu L."/>
            <person name="Ma J."/>
        </authorList>
    </citation>
    <scope>NUCLEOTIDE SEQUENCE [LARGE SCALE GENOMIC DNA]</scope>
    <source>
        <strain evidence="2">CCUG 63830</strain>
    </source>
</reference>
<dbReference type="EMBL" id="JBHSWB010000004">
    <property type="protein sequence ID" value="MFC6663808.1"/>
    <property type="molecule type" value="Genomic_DNA"/>
</dbReference>
<evidence type="ECO:0000313" key="1">
    <source>
        <dbReference type="EMBL" id="MFC6663808.1"/>
    </source>
</evidence>
<proteinExistence type="predicted"/>
<organism evidence="1 2">
    <name type="scientific">Deinococcus multiflagellatus</name>
    <dbReference type="NCBI Taxonomy" id="1656887"/>
    <lineage>
        <taxon>Bacteria</taxon>
        <taxon>Thermotogati</taxon>
        <taxon>Deinococcota</taxon>
        <taxon>Deinococci</taxon>
        <taxon>Deinococcales</taxon>
        <taxon>Deinococcaceae</taxon>
        <taxon>Deinococcus</taxon>
    </lineage>
</organism>
<dbReference type="RefSeq" id="WP_224609930.1">
    <property type="nucleotide sequence ID" value="NZ_JAIQXV010000012.1"/>
</dbReference>
<name>A0ABW1ZTE8_9DEIO</name>
<protein>
    <submittedName>
        <fullName evidence="1">Uncharacterized protein</fullName>
    </submittedName>
</protein>
<keyword evidence="2" id="KW-1185">Reference proteome</keyword>
<gene>
    <name evidence="1" type="ORF">ACFP90_27835</name>
</gene>
<accession>A0ABW1ZTE8</accession>
<dbReference type="Proteomes" id="UP001596317">
    <property type="component" value="Unassembled WGS sequence"/>
</dbReference>